<evidence type="ECO:0000313" key="2">
    <source>
        <dbReference type="Proteomes" id="UP001374535"/>
    </source>
</evidence>
<accession>A0AAQ3SAF9</accession>
<dbReference type="AlphaFoldDB" id="A0AAQ3SAF9"/>
<dbReference type="EMBL" id="CP144700">
    <property type="protein sequence ID" value="WVZ21736.1"/>
    <property type="molecule type" value="Genomic_DNA"/>
</dbReference>
<proteinExistence type="predicted"/>
<gene>
    <name evidence="1" type="ORF">V8G54_000280</name>
</gene>
<evidence type="ECO:0000313" key="1">
    <source>
        <dbReference type="EMBL" id="WVZ21736.1"/>
    </source>
</evidence>
<protein>
    <submittedName>
        <fullName evidence="1">Uncharacterized protein</fullName>
    </submittedName>
</protein>
<sequence length="103" mass="11458">MLTILFYSVKSIHENISCPILYILHAQWFSGSDSGIRARKSGLKWGSGPDFSELLPLLSGYHSNGALTFRSILYLTLQQLLGFRFIILSPITSISHNVISSNT</sequence>
<organism evidence="1 2">
    <name type="scientific">Vigna mungo</name>
    <name type="common">Black gram</name>
    <name type="synonym">Phaseolus mungo</name>
    <dbReference type="NCBI Taxonomy" id="3915"/>
    <lineage>
        <taxon>Eukaryota</taxon>
        <taxon>Viridiplantae</taxon>
        <taxon>Streptophyta</taxon>
        <taxon>Embryophyta</taxon>
        <taxon>Tracheophyta</taxon>
        <taxon>Spermatophyta</taxon>
        <taxon>Magnoliopsida</taxon>
        <taxon>eudicotyledons</taxon>
        <taxon>Gunneridae</taxon>
        <taxon>Pentapetalae</taxon>
        <taxon>rosids</taxon>
        <taxon>fabids</taxon>
        <taxon>Fabales</taxon>
        <taxon>Fabaceae</taxon>
        <taxon>Papilionoideae</taxon>
        <taxon>50 kb inversion clade</taxon>
        <taxon>NPAAA clade</taxon>
        <taxon>indigoferoid/millettioid clade</taxon>
        <taxon>Phaseoleae</taxon>
        <taxon>Vigna</taxon>
    </lineage>
</organism>
<keyword evidence="2" id="KW-1185">Reference proteome</keyword>
<dbReference type="Proteomes" id="UP001374535">
    <property type="component" value="Chromosome 1"/>
</dbReference>
<reference evidence="1 2" key="1">
    <citation type="journal article" date="2023" name="Life. Sci Alliance">
        <title>Evolutionary insights into 3D genome organization and epigenetic landscape of Vigna mungo.</title>
        <authorList>
            <person name="Junaid A."/>
            <person name="Singh B."/>
            <person name="Bhatia S."/>
        </authorList>
    </citation>
    <scope>NUCLEOTIDE SEQUENCE [LARGE SCALE GENOMIC DNA]</scope>
    <source>
        <strain evidence="1">Urdbean</strain>
    </source>
</reference>
<name>A0AAQ3SAF9_VIGMU</name>